<name>A0A645C1T9_9ZZZZ</name>
<comment type="caution">
    <text evidence="1">The sequence shown here is derived from an EMBL/GenBank/DDBJ whole genome shotgun (WGS) entry which is preliminary data.</text>
</comment>
<dbReference type="AlphaFoldDB" id="A0A645C1T9"/>
<organism evidence="1">
    <name type="scientific">bioreactor metagenome</name>
    <dbReference type="NCBI Taxonomy" id="1076179"/>
    <lineage>
        <taxon>unclassified sequences</taxon>
        <taxon>metagenomes</taxon>
        <taxon>ecological metagenomes</taxon>
    </lineage>
</organism>
<protein>
    <submittedName>
        <fullName evidence="1">Uncharacterized protein</fullName>
    </submittedName>
</protein>
<gene>
    <name evidence="1" type="ORF">SDC9_118470</name>
</gene>
<accession>A0A645C1T9</accession>
<sequence>MNAVIVTHQFIRRPDGAQAGRLRGHHVDAVAVFHRQRAHALPNELDYAVFDKTALEHRLDKGDGDILGADTMPRLSRQQHARHLGQIQVPGAAQQLLGQLTAALAHRHGPQSAVARMAVRPKDHPAAAGHFFPVVAVDHGHVGGHIGAAVLFGGGQREGVVILVDRPAHRAQAVVAVGQHIGHGEGLKAAGPRRLNDAHIGNIMGCQ</sequence>
<proteinExistence type="predicted"/>
<reference evidence="1" key="1">
    <citation type="submission" date="2019-08" db="EMBL/GenBank/DDBJ databases">
        <authorList>
            <person name="Kucharzyk K."/>
            <person name="Murdoch R.W."/>
            <person name="Higgins S."/>
            <person name="Loffler F."/>
        </authorList>
    </citation>
    <scope>NUCLEOTIDE SEQUENCE</scope>
</reference>
<evidence type="ECO:0000313" key="1">
    <source>
        <dbReference type="EMBL" id="MPM71505.1"/>
    </source>
</evidence>
<dbReference type="EMBL" id="VSSQ01024158">
    <property type="protein sequence ID" value="MPM71505.1"/>
    <property type="molecule type" value="Genomic_DNA"/>
</dbReference>